<evidence type="ECO:0000256" key="2">
    <source>
        <dbReference type="ARBA" id="ARBA00022908"/>
    </source>
</evidence>
<keyword evidence="4" id="KW-0233">DNA recombination</keyword>
<comment type="caution">
    <text evidence="7">The sequence shown here is derived from an EMBL/GenBank/DDBJ whole genome shotgun (WGS) entry which is preliminary data.</text>
</comment>
<evidence type="ECO:0000256" key="4">
    <source>
        <dbReference type="ARBA" id="ARBA00023172"/>
    </source>
</evidence>
<dbReference type="GO" id="GO:0015074">
    <property type="term" value="P:DNA integration"/>
    <property type="evidence" value="ECO:0007669"/>
    <property type="project" value="UniProtKB-KW"/>
</dbReference>
<feature type="compositionally biased region" description="Low complexity" evidence="5">
    <location>
        <begin position="148"/>
        <end position="158"/>
    </location>
</feature>
<evidence type="ECO:0000313" key="7">
    <source>
        <dbReference type="EMBL" id="MTH66170.1"/>
    </source>
</evidence>
<dbReference type="AlphaFoldDB" id="A0A6L6J4G5"/>
<dbReference type="Proteomes" id="UP000478740">
    <property type="component" value="Unassembled WGS sequence"/>
</dbReference>
<dbReference type="Gene3D" id="1.10.443.10">
    <property type="entry name" value="Intergrase catalytic core"/>
    <property type="match status" value="1"/>
</dbReference>
<dbReference type="InterPro" id="IPR050090">
    <property type="entry name" value="Tyrosine_recombinase_XerCD"/>
</dbReference>
<evidence type="ECO:0000256" key="3">
    <source>
        <dbReference type="ARBA" id="ARBA00023125"/>
    </source>
</evidence>
<evidence type="ECO:0000259" key="6">
    <source>
        <dbReference type="PROSITE" id="PS51898"/>
    </source>
</evidence>
<dbReference type="PANTHER" id="PTHR30349">
    <property type="entry name" value="PHAGE INTEGRASE-RELATED"/>
    <property type="match status" value="1"/>
</dbReference>
<dbReference type="PANTHER" id="PTHR30349:SF41">
    <property type="entry name" value="INTEGRASE_RECOMBINASE PROTEIN MJ0367-RELATED"/>
    <property type="match status" value="1"/>
</dbReference>
<dbReference type="GO" id="GO:0006310">
    <property type="term" value="P:DNA recombination"/>
    <property type="evidence" value="ECO:0007669"/>
    <property type="project" value="UniProtKB-KW"/>
</dbReference>
<dbReference type="PROSITE" id="PS51898">
    <property type="entry name" value="TYR_RECOMBINASE"/>
    <property type="match status" value="1"/>
</dbReference>
<reference evidence="7 8" key="1">
    <citation type="submission" date="2019-11" db="EMBL/GenBank/DDBJ databases">
        <authorList>
            <person name="Dong K."/>
        </authorList>
    </citation>
    <scope>NUCLEOTIDE SEQUENCE [LARGE SCALE GENOMIC DNA]</scope>
    <source>
        <strain evidence="7 8">DK608</strain>
    </source>
</reference>
<organism evidence="7 8">
    <name type="scientific">Paracoccus shanxieyensis</name>
    <dbReference type="NCBI Taxonomy" id="2675752"/>
    <lineage>
        <taxon>Bacteria</taxon>
        <taxon>Pseudomonadati</taxon>
        <taxon>Pseudomonadota</taxon>
        <taxon>Alphaproteobacteria</taxon>
        <taxon>Rhodobacterales</taxon>
        <taxon>Paracoccaceae</taxon>
        <taxon>Paracoccus</taxon>
    </lineage>
</organism>
<dbReference type="SUPFAM" id="SSF56349">
    <property type="entry name" value="DNA breaking-rejoining enzymes"/>
    <property type="match status" value="1"/>
</dbReference>
<feature type="compositionally biased region" description="Polar residues" evidence="5">
    <location>
        <begin position="119"/>
        <end position="131"/>
    </location>
</feature>
<keyword evidence="8" id="KW-1185">Reference proteome</keyword>
<dbReference type="CDD" id="cd01184">
    <property type="entry name" value="INT_C_like_1"/>
    <property type="match status" value="1"/>
</dbReference>
<feature type="domain" description="Tyr recombinase" evidence="6">
    <location>
        <begin position="335"/>
        <end position="543"/>
    </location>
</feature>
<feature type="region of interest" description="Disordered" evidence="5">
    <location>
        <begin position="109"/>
        <end position="198"/>
    </location>
</feature>
<sequence>MAIANHVIRRRAFYAWRRVWRGSAIQIPLSTTDATHARRLAAAATAAASVGWGLLDAGRITLHDAKQEIHRAVQNERLALDYEAAGGDPEHSRPGGRAFYFFFNLAADGPDDEPEPSKKTGQPSPDTTNAAEPSARPVDSAPLPPDAAPNIPDAADAAQTPIRPPVSSASSVVPAITPAQHPDTPPQPRTEASGPGPHMMQEIVTRLGKMDKRTGRASDKTIEQCAGIAALFVELTGVADVRAIRQHHIAVFVDGMDRLPPVYRRSAAERDKPIAEIIAGAEASGVKCGLSSATINRNLIQIGKILEFAKSQGIRVNPDINPSSLRRFEKKNAKDDRDPFTPEDVKRIFAAPVWSGAKSAKRRRQPGSVVVKDWLYWVPLIAAYTGARREEICGLETADVEDEDGIPVFRIRPNTRRGIKNAQSERRIPIHSHLIDLGFLDYVRDQRERNRPHLFHDLNRKSAKSQIGDSTAYLWRNIQHDQIGPQEKKSFHSFRHYAVQGLRAESDVEKHVRAELFGHLVGDIEDDRYGGRAPVATLRAAVEALPRVF</sequence>
<dbReference type="EMBL" id="WMII01000023">
    <property type="protein sequence ID" value="MTH66170.1"/>
    <property type="molecule type" value="Genomic_DNA"/>
</dbReference>
<dbReference type="InterPro" id="IPR013762">
    <property type="entry name" value="Integrase-like_cat_sf"/>
</dbReference>
<gene>
    <name evidence="7" type="ORF">GL284_18090</name>
</gene>
<comment type="similarity">
    <text evidence="1">Belongs to the 'phage' integrase family.</text>
</comment>
<name>A0A6L6J4G5_9RHOB</name>
<accession>A0A6L6J4G5</accession>
<keyword evidence="2" id="KW-0229">DNA integration</keyword>
<proteinExistence type="inferred from homology"/>
<evidence type="ECO:0000256" key="5">
    <source>
        <dbReference type="SAM" id="MobiDB-lite"/>
    </source>
</evidence>
<feature type="compositionally biased region" description="Low complexity" evidence="5">
    <location>
        <begin position="165"/>
        <end position="175"/>
    </location>
</feature>
<evidence type="ECO:0000256" key="1">
    <source>
        <dbReference type="ARBA" id="ARBA00008857"/>
    </source>
</evidence>
<dbReference type="InterPro" id="IPR011010">
    <property type="entry name" value="DNA_brk_join_enz"/>
</dbReference>
<dbReference type="RefSeq" id="WP_155045924.1">
    <property type="nucleotide sequence ID" value="NZ_WMIH01000024.1"/>
</dbReference>
<dbReference type="InterPro" id="IPR002104">
    <property type="entry name" value="Integrase_catalytic"/>
</dbReference>
<keyword evidence="3" id="KW-0238">DNA-binding</keyword>
<protein>
    <submittedName>
        <fullName evidence="7">Tyrosine-type recombinase/integrase</fullName>
    </submittedName>
</protein>
<evidence type="ECO:0000313" key="8">
    <source>
        <dbReference type="Proteomes" id="UP000478740"/>
    </source>
</evidence>
<dbReference type="GO" id="GO:0003677">
    <property type="term" value="F:DNA binding"/>
    <property type="evidence" value="ECO:0007669"/>
    <property type="project" value="UniProtKB-KW"/>
</dbReference>